<reference evidence="1" key="1">
    <citation type="submission" date="2020-12" db="EMBL/GenBank/DDBJ databases">
        <title>Vagococcus allomyrinae sp. nov. and Enterococcus lavae sp. nov., isolated from the larvae of Allomyrina dichotoma.</title>
        <authorList>
            <person name="Lee S.D."/>
        </authorList>
    </citation>
    <scope>NUCLEOTIDE SEQUENCE</scope>
    <source>
        <strain evidence="1">BWB3-3</strain>
    </source>
</reference>
<dbReference type="Pfam" id="PF11148">
    <property type="entry name" value="DUF2922"/>
    <property type="match status" value="1"/>
</dbReference>
<dbReference type="EMBL" id="JAEEGA010000002">
    <property type="protein sequence ID" value="MBP1040095.1"/>
    <property type="molecule type" value="Genomic_DNA"/>
</dbReference>
<accession>A0A940STA3</accession>
<protein>
    <submittedName>
        <fullName evidence="1">Uncharacterized protein</fullName>
    </submittedName>
</protein>
<proteinExistence type="predicted"/>
<keyword evidence="2" id="KW-1185">Reference proteome</keyword>
<sequence length="80" mass="9432">MEEVLSRRLQLAYYNADGSQSTLSPKYFDEGFIGDKEKLREWMADFSKLELFYNQEKDIQLYTETKGAQLIETKRIDLLA</sequence>
<name>A0A940STA3_9ENTE</name>
<dbReference type="InterPro" id="IPR021321">
    <property type="entry name" value="DUF2922"/>
</dbReference>
<dbReference type="RefSeq" id="WP_209524990.1">
    <property type="nucleotide sequence ID" value="NZ_JAEEGA010000002.1"/>
</dbReference>
<dbReference type="AlphaFoldDB" id="A0A940STA3"/>
<comment type="caution">
    <text evidence="1">The sequence shown here is derived from an EMBL/GenBank/DDBJ whole genome shotgun (WGS) entry which is preliminary data.</text>
</comment>
<organism evidence="1 2">
    <name type="scientific">Vagococcus allomyrinae</name>
    <dbReference type="NCBI Taxonomy" id="2794353"/>
    <lineage>
        <taxon>Bacteria</taxon>
        <taxon>Bacillati</taxon>
        <taxon>Bacillota</taxon>
        <taxon>Bacilli</taxon>
        <taxon>Lactobacillales</taxon>
        <taxon>Enterococcaceae</taxon>
        <taxon>Vagococcus</taxon>
    </lineage>
</organism>
<evidence type="ECO:0000313" key="2">
    <source>
        <dbReference type="Proteomes" id="UP000674938"/>
    </source>
</evidence>
<gene>
    <name evidence="1" type="ORF">I6N95_03615</name>
</gene>
<dbReference type="Proteomes" id="UP000674938">
    <property type="component" value="Unassembled WGS sequence"/>
</dbReference>
<evidence type="ECO:0000313" key="1">
    <source>
        <dbReference type="EMBL" id="MBP1040095.1"/>
    </source>
</evidence>